<accession>A0A6A6Y6Z7</accession>
<dbReference type="Proteomes" id="UP000504636">
    <property type="component" value="Unplaced"/>
</dbReference>
<dbReference type="GeneID" id="54461879"/>
<reference evidence="3" key="2">
    <citation type="submission" date="2020-04" db="EMBL/GenBank/DDBJ databases">
        <authorList>
            <consortium name="NCBI Genome Project"/>
        </authorList>
    </citation>
    <scope>NUCLEOTIDE SEQUENCE</scope>
    <source>
        <strain evidence="3">CBS 304.34</strain>
    </source>
</reference>
<proteinExistence type="predicted"/>
<dbReference type="EMBL" id="MU003712">
    <property type="protein sequence ID" value="KAF2804582.1"/>
    <property type="molecule type" value="Genomic_DNA"/>
</dbReference>
<protein>
    <submittedName>
        <fullName evidence="1 3">Uncharacterized protein</fullName>
    </submittedName>
</protein>
<evidence type="ECO:0000313" key="3">
    <source>
        <dbReference type="RefSeq" id="XP_033571546.1"/>
    </source>
</evidence>
<name>A0A6A6Y6Z7_9PEZI</name>
<reference evidence="1 3" key="1">
    <citation type="journal article" date="2020" name="Stud. Mycol.">
        <title>101 Dothideomycetes genomes: a test case for predicting lifestyles and emergence of pathogens.</title>
        <authorList>
            <person name="Haridas S."/>
            <person name="Albert R."/>
            <person name="Binder M."/>
            <person name="Bloem J."/>
            <person name="Labutti K."/>
            <person name="Salamov A."/>
            <person name="Andreopoulos B."/>
            <person name="Baker S."/>
            <person name="Barry K."/>
            <person name="Bills G."/>
            <person name="Bluhm B."/>
            <person name="Cannon C."/>
            <person name="Castanera R."/>
            <person name="Culley D."/>
            <person name="Daum C."/>
            <person name="Ezra D."/>
            <person name="Gonzalez J."/>
            <person name="Henrissat B."/>
            <person name="Kuo A."/>
            <person name="Liang C."/>
            <person name="Lipzen A."/>
            <person name="Lutzoni F."/>
            <person name="Magnuson J."/>
            <person name="Mondo S."/>
            <person name="Nolan M."/>
            <person name="Ohm R."/>
            <person name="Pangilinan J."/>
            <person name="Park H.-J."/>
            <person name="Ramirez L."/>
            <person name="Alfaro M."/>
            <person name="Sun H."/>
            <person name="Tritt A."/>
            <person name="Yoshinaga Y."/>
            <person name="Zwiers L.-H."/>
            <person name="Turgeon B."/>
            <person name="Goodwin S."/>
            <person name="Spatafora J."/>
            <person name="Crous P."/>
            <person name="Grigoriev I."/>
        </authorList>
    </citation>
    <scope>NUCLEOTIDE SEQUENCE</scope>
    <source>
        <strain evidence="1 3">CBS 304.34</strain>
    </source>
</reference>
<gene>
    <name evidence="1 3" type="ORF">BDZ99DRAFT_467273</name>
</gene>
<sequence>MSRLLIHLSEIGYPAHWLASILSSILSGKIMTRARPPRSCPLSIAETTANRPVRTTTATPFVEDMRIQAAIRLPLMPFGFYPKSTTSGRHLPVQDPRQGRNGLGVRSAALHSCALQ</sequence>
<evidence type="ECO:0000313" key="2">
    <source>
        <dbReference type="Proteomes" id="UP000504636"/>
    </source>
</evidence>
<reference evidence="3" key="3">
    <citation type="submission" date="2025-04" db="UniProtKB">
        <authorList>
            <consortium name="RefSeq"/>
        </authorList>
    </citation>
    <scope>IDENTIFICATION</scope>
    <source>
        <strain evidence="3">CBS 304.34</strain>
    </source>
</reference>
<organism evidence="1">
    <name type="scientific">Mytilinidion resinicola</name>
    <dbReference type="NCBI Taxonomy" id="574789"/>
    <lineage>
        <taxon>Eukaryota</taxon>
        <taxon>Fungi</taxon>
        <taxon>Dikarya</taxon>
        <taxon>Ascomycota</taxon>
        <taxon>Pezizomycotina</taxon>
        <taxon>Dothideomycetes</taxon>
        <taxon>Pleosporomycetidae</taxon>
        <taxon>Mytilinidiales</taxon>
        <taxon>Mytilinidiaceae</taxon>
        <taxon>Mytilinidion</taxon>
    </lineage>
</organism>
<keyword evidence="2" id="KW-1185">Reference proteome</keyword>
<evidence type="ECO:0000313" key="1">
    <source>
        <dbReference type="EMBL" id="KAF2804582.1"/>
    </source>
</evidence>
<dbReference type="AlphaFoldDB" id="A0A6A6Y6Z7"/>
<dbReference type="RefSeq" id="XP_033571546.1">
    <property type="nucleotide sequence ID" value="XM_033720986.1"/>
</dbReference>
<dbReference type="OrthoDB" id="2423701at2759"/>